<dbReference type="EMBL" id="HBUF01086519">
    <property type="protein sequence ID" value="CAG6634486.1"/>
    <property type="molecule type" value="Transcribed_RNA"/>
</dbReference>
<organism evidence="2">
    <name type="scientific">Cacopsylla melanoneura</name>
    <dbReference type="NCBI Taxonomy" id="428564"/>
    <lineage>
        <taxon>Eukaryota</taxon>
        <taxon>Metazoa</taxon>
        <taxon>Ecdysozoa</taxon>
        <taxon>Arthropoda</taxon>
        <taxon>Hexapoda</taxon>
        <taxon>Insecta</taxon>
        <taxon>Pterygota</taxon>
        <taxon>Neoptera</taxon>
        <taxon>Paraneoptera</taxon>
        <taxon>Hemiptera</taxon>
        <taxon>Sternorrhyncha</taxon>
        <taxon>Psylloidea</taxon>
        <taxon>Psyllidae</taxon>
        <taxon>Psyllinae</taxon>
        <taxon>Cacopsylla</taxon>
    </lineage>
</organism>
<name>A0A8D8QMC1_9HEMI</name>
<accession>A0A8D8QMC1</accession>
<protein>
    <submittedName>
        <fullName evidence="2">Uncharacterized protein</fullName>
    </submittedName>
</protein>
<reference evidence="2" key="1">
    <citation type="submission" date="2021-05" db="EMBL/GenBank/DDBJ databases">
        <authorList>
            <person name="Alioto T."/>
            <person name="Alioto T."/>
            <person name="Gomez Garrido J."/>
        </authorList>
    </citation>
    <scope>NUCLEOTIDE SEQUENCE</scope>
</reference>
<evidence type="ECO:0000256" key="1">
    <source>
        <dbReference type="SAM" id="MobiDB-lite"/>
    </source>
</evidence>
<proteinExistence type="predicted"/>
<dbReference type="AlphaFoldDB" id="A0A8D8QMC1"/>
<feature type="region of interest" description="Disordered" evidence="1">
    <location>
        <begin position="78"/>
        <end position="112"/>
    </location>
</feature>
<evidence type="ECO:0000313" key="2">
    <source>
        <dbReference type="EMBL" id="CAG6634486.1"/>
    </source>
</evidence>
<sequence>MKDATRRSRNPLLMKVVTRHSRSLPFPPSTLSSLPSTGFTRVESLPTIVGVSFLATPQMAAAYIHANLPATVTLEERVPEATLPTSPCPTVEESPLNDTQAGSLLQDAGNPL</sequence>